<name>A0A5C4R1B6_9RHOB</name>
<organism evidence="1 2">
    <name type="scientific">Paracoccus haeundaensis</name>
    <dbReference type="NCBI Taxonomy" id="225362"/>
    <lineage>
        <taxon>Bacteria</taxon>
        <taxon>Pseudomonadati</taxon>
        <taxon>Pseudomonadota</taxon>
        <taxon>Alphaproteobacteria</taxon>
        <taxon>Rhodobacterales</taxon>
        <taxon>Paracoccaceae</taxon>
        <taxon>Paracoccus</taxon>
    </lineage>
</organism>
<evidence type="ECO:0000313" key="1">
    <source>
        <dbReference type="EMBL" id="TNH37760.1"/>
    </source>
</evidence>
<gene>
    <name evidence="1" type="ORF">FHD67_18610</name>
</gene>
<comment type="caution">
    <text evidence="1">The sequence shown here is derived from an EMBL/GenBank/DDBJ whole genome shotgun (WGS) entry which is preliminary data.</text>
</comment>
<evidence type="ECO:0000313" key="2">
    <source>
        <dbReference type="Proteomes" id="UP000304880"/>
    </source>
</evidence>
<dbReference type="EMBL" id="VDDC01000051">
    <property type="protein sequence ID" value="TNH37760.1"/>
    <property type="molecule type" value="Genomic_DNA"/>
</dbReference>
<proteinExistence type="predicted"/>
<accession>A0A5C4R1B6</accession>
<dbReference type="RefSeq" id="WP_139599632.1">
    <property type="nucleotide sequence ID" value="NZ_VDDC01000051.1"/>
</dbReference>
<dbReference type="Proteomes" id="UP000304880">
    <property type="component" value="Unassembled WGS sequence"/>
</dbReference>
<keyword evidence="2" id="KW-1185">Reference proteome</keyword>
<protein>
    <submittedName>
        <fullName evidence="1">Uncharacterized protein</fullName>
    </submittedName>
</protein>
<dbReference type="AlphaFoldDB" id="A0A5C4R1B6"/>
<reference evidence="1 2" key="1">
    <citation type="submission" date="2019-06" db="EMBL/GenBank/DDBJ databases">
        <authorList>
            <person name="Li J."/>
        </authorList>
    </citation>
    <scope>NUCLEOTIDE SEQUENCE [LARGE SCALE GENOMIC DNA]</scope>
    <source>
        <strain evidence="1 2">CGMCC 1.8012</strain>
    </source>
</reference>
<sequence>MYHPSMTAKVEALEGRKAELTRMMEETPSLPALRLHASLGDRYRQEIGRLAEALQRPSTRPVATGILRVLICKIRMVPEAAAPGAHGFPRLGELAGILGLAEG</sequence>